<gene>
    <name evidence="3" type="primary">vcam1</name>
    <name evidence="3" type="ORF">DAT39_000442</name>
</gene>
<dbReference type="PANTHER" id="PTHR13771:SF14">
    <property type="entry name" value="VASCULAR CELL ADHESION PROTEIN 1"/>
    <property type="match status" value="1"/>
</dbReference>
<dbReference type="AlphaFoldDB" id="A0A8J4XH89"/>
<dbReference type="PANTHER" id="PTHR13771">
    <property type="entry name" value="INTERCELLULAR ADHESION MOLECULE"/>
    <property type="match status" value="1"/>
</dbReference>
<feature type="domain" description="Ig-like" evidence="2">
    <location>
        <begin position="513"/>
        <end position="604"/>
    </location>
</feature>
<evidence type="ECO:0000256" key="1">
    <source>
        <dbReference type="SAM" id="SignalP"/>
    </source>
</evidence>
<keyword evidence="1" id="KW-0732">Signal</keyword>
<dbReference type="Pfam" id="PF07654">
    <property type="entry name" value="C1-set"/>
    <property type="match status" value="1"/>
</dbReference>
<evidence type="ECO:0000313" key="4">
    <source>
        <dbReference type="Proteomes" id="UP000727407"/>
    </source>
</evidence>
<dbReference type="Proteomes" id="UP000727407">
    <property type="component" value="Unassembled WGS sequence"/>
</dbReference>
<dbReference type="InterPro" id="IPR007110">
    <property type="entry name" value="Ig-like_dom"/>
</dbReference>
<dbReference type="InterPro" id="IPR036179">
    <property type="entry name" value="Ig-like_dom_sf"/>
</dbReference>
<feature type="signal peptide" evidence="1">
    <location>
        <begin position="1"/>
        <end position="24"/>
    </location>
</feature>
<dbReference type="InterPro" id="IPR013783">
    <property type="entry name" value="Ig-like_fold"/>
</dbReference>
<dbReference type="GO" id="GO:0005178">
    <property type="term" value="F:integrin binding"/>
    <property type="evidence" value="ECO:0007669"/>
    <property type="project" value="InterPro"/>
</dbReference>
<accession>A0A8J4XH89</accession>
<dbReference type="SMART" id="SM00408">
    <property type="entry name" value="IGc2"/>
    <property type="match status" value="1"/>
</dbReference>
<feature type="domain" description="Ig-like" evidence="2">
    <location>
        <begin position="119"/>
        <end position="211"/>
    </location>
</feature>
<evidence type="ECO:0000259" key="2">
    <source>
        <dbReference type="PROSITE" id="PS50835"/>
    </source>
</evidence>
<organism evidence="3 4">
    <name type="scientific">Clarias magur</name>
    <name type="common">Asian catfish</name>
    <name type="synonym">Macropteronotus magur</name>
    <dbReference type="NCBI Taxonomy" id="1594786"/>
    <lineage>
        <taxon>Eukaryota</taxon>
        <taxon>Metazoa</taxon>
        <taxon>Chordata</taxon>
        <taxon>Craniata</taxon>
        <taxon>Vertebrata</taxon>
        <taxon>Euteleostomi</taxon>
        <taxon>Actinopterygii</taxon>
        <taxon>Neopterygii</taxon>
        <taxon>Teleostei</taxon>
        <taxon>Ostariophysi</taxon>
        <taxon>Siluriformes</taxon>
        <taxon>Clariidae</taxon>
        <taxon>Clarias</taxon>
    </lineage>
</organism>
<feature type="non-terminal residue" evidence="3">
    <location>
        <position position="1"/>
    </location>
</feature>
<dbReference type="GO" id="GO:0007155">
    <property type="term" value="P:cell adhesion"/>
    <property type="evidence" value="ECO:0007669"/>
    <property type="project" value="InterPro"/>
</dbReference>
<name>A0A8J4XH89_CLAMG</name>
<feature type="chain" id="PRO_5035285920" evidence="1">
    <location>
        <begin position="25"/>
        <end position="901"/>
    </location>
</feature>
<dbReference type="InterPro" id="IPR003599">
    <property type="entry name" value="Ig_sub"/>
</dbReference>
<feature type="domain" description="Ig-like" evidence="2">
    <location>
        <begin position="714"/>
        <end position="803"/>
    </location>
</feature>
<sequence>MIPVLRVTLTILLQLIICHSGVSSLKVTISPKNPLFRLGDSQKLTCRVSQCSGGATFLWGSLEDKPLYADPQSSSSESTLLFKRLTKYHENKFVCTGTCKGANKQASTTVRVYSFAKDPVISGYKNLVSGEKSTLTCEISDVYPAERMALEWVRGGEVVHREEGEYGEESIQSKYKFTPEITNNNESITCRVTLSLEGLPEAESTRETTVSMTVLSFAKDPVISGYKNLVSREKSTLTCEISDVYPAERMALEWVRGGEVVHREAGEYDKKFIQSNYNFTPEITNNNESITCRVTLSLDGLPEAESTRETTVSMTVLCPPVNTLISVSPKNPKENEFFNISCVSDSSPVGHMVLSKVLDENETELVSGEGPQVSVSYSKANFRHTGLYTCTTINLCGRKTDNITVIVSAFTKDPVISGYKNLVSGEKSTLTCEISDVYPAERMALEWVRGGEVVHREAGEYGKKFIQSNYKFTPEITNNNESITCRVTLSLDGLPEAESTRETTVSMTVLFLPKVSSLKVTISPKNPLFRLGDSQKLTCRVSQCSGGATFLWGSLEDKPLYADPQSSSSESTLLFKRLTKYHENKFVCTGTCKGANKQASTTVRVYSFAKDPVISGYKNLVSGEKSTLTCEISDVYPAERMALEWVRGGEVVHREEGEYGEESIQSKYNFTSEITNNNESITCRVTLSLDGLPEAESTRETTVSMTVLSFSSDPTIKNSGLFLEGQVTNLTCTVLEVFPAGSFELQWLYEERVLNLVRGNSSDKPQNLSLTIPFKPKDTDRNKTFTCVVSLEMEGLSRKKTVSTTKTVQYSPRNTTIDVRPHKKPSEGENVTISCQTYSSPEGHVTLKRELNGEEIELVSSNGAQTSFTISFTTVSHSGNYICEAVNKYGHQRKDVQITVQ</sequence>
<evidence type="ECO:0000313" key="3">
    <source>
        <dbReference type="EMBL" id="KAF5909811.1"/>
    </source>
</evidence>
<dbReference type="InterPro" id="IPR047012">
    <property type="entry name" value="ICAM_VCAM"/>
</dbReference>
<dbReference type="SUPFAM" id="SSF48726">
    <property type="entry name" value="Immunoglobulin"/>
    <property type="match status" value="9"/>
</dbReference>
<dbReference type="SMART" id="SM00409">
    <property type="entry name" value="IG"/>
    <property type="match status" value="5"/>
</dbReference>
<dbReference type="Pfam" id="PF13927">
    <property type="entry name" value="Ig_3"/>
    <property type="match status" value="1"/>
</dbReference>
<feature type="domain" description="Ig-like" evidence="2">
    <location>
        <begin position="414"/>
        <end position="506"/>
    </location>
</feature>
<feature type="domain" description="Ig-like" evidence="2">
    <location>
        <begin position="25"/>
        <end position="111"/>
    </location>
</feature>
<keyword evidence="4" id="KW-1185">Reference proteome</keyword>
<feature type="domain" description="Ig-like" evidence="2">
    <location>
        <begin position="221"/>
        <end position="313"/>
    </location>
</feature>
<dbReference type="PROSITE" id="PS50835">
    <property type="entry name" value="IG_LIKE"/>
    <property type="match status" value="8"/>
</dbReference>
<feature type="domain" description="Ig-like" evidence="2">
    <location>
        <begin position="612"/>
        <end position="704"/>
    </location>
</feature>
<dbReference type="OrthoDB" id="10045578at2759"/>
<dbReference type="Gene3D" id="2.60.40.10">
    <property type="entry name" value="Immunoglobulins"/>
    <property type="match status" value="8"/>
</dbReference>
<proteinExistence type="predicted"/>
<comment type="caution">
    <text evidence="3">The sequence shown here is derived from an EMBL/GenBank/DDBJ whole genome shotgun (WGS) entry which is preliminary data.</text>
</comment>
<dbReference type="InterPro" id="IPR003598">
    <property type="entry name" value="Ig_sub2"/>
</dbReference>
<dbReference type="GO" id="GO:0005886">
    <property type="term" value="C:plasma membrane"/>
    <property type="evidence" value="ECO:0007669"/>
    <property type="project" value="TreeGrafter"/>
</dbReference>
<dbReference type="InterPro" id="IPR003597">
    <property type="entry name" value="Ig_C1-set"/>
</dbReference>
<dbReference type="EMBL" id="QNUK01000002">
    <property type="protein sequence ID" value="KAF5909811.1"/>
    <property type="molecule type" value="Genomic_DNA"/>
</dbReference>
<reference evidence="3" key="1">
    <citation type="submission" date="2020-07" db="EMBL/GenBank/DDBJ databases">
        <title>Clarias magur genome sequencing, assembly and annotation.</title>
        <authorList>
            <person name="Kushwaha B."/>
            <person name="Kumar R."/>
            <person name="Das P."/>
            <person name="Joshi C.G."/>
            <person name="Kumar D."/>
            <person name="Nagpure N.S."/>
            <person name="Pandey M."/>
            <person name="Agarwal S."/>
            <person name="Srivastava S."/>
            <person name="Singh M."/>
            <person name="Sahoo L."/>
            <person name="Jayasankar P."/>
            <person name="Meher P.K."/>
            <person name="Koringa P.G."/>
            <person name="Iquebal M.A."/>
            <person name="Das S.P."/>
            <person name="Bit A."/>
            <person name="Patnaik S."/>
            <person name="Patel N."/>
            <person name="Shah T.M."/>
            <person name="Hinsu A."/>
            <person name="Jena J.K."/>
        </authorList>
    </citation>
    <scope>NUCLEOTIDE SEQUENCE</scope>
    <source>
        <strain evidence="3">CIFAMagur01</strain>
        <tissue evidence="3">Testis</tissue>
    </source>
</reference>
<protein>
    <submittedName>
        <fullName evidence="3">Vascular cell adhesion protein 1</fullName>
    </submittedName>
</protein>
<feature type="domain" description="Ig-like" evidence="2">
    <location>
        <begin position="812"/>
        <end position="899"/>
    </location>
</feature>